<evidence type="ECO:0000256" key="2">
    <source>
        <dbReference type="ARBA" id="ARBA00008520"/>
    </source>
</evidence>
<dbReference type="Gene3D" id="3.40.190.10">
    <property type="entry name" value="Periplasmic binding protein-like II"/>
    <property type="match status" value="2"/>
</dbReference>
<dbReference type="PANTHER" id="PTHR43649:SF14">
    <property type="entry name" value="BLR3389 PROTEIN"/>
    <property type="match status" value="1"/>
</dbReference>
<evidence type="ECO:0000256" key="3">
    <source>
        <dbReference type="SAM" id="SignalP"/>
    </source>
</evidence>
<feature type="signal peptide" evidence="3">
    <location>
        <begin position="1"/>
        <end position="38"/>
    </location>
</feature>
<dbReference type="EMBL" id="PQGA01000022">
    <property type="protein sequence ID" value="POR46708.1"/>
    <property type="molecule type" value="Genomic_DNA"/>
</dbReference>
<accession>A0A2S4LW79</accession>
<dbReference type="PANTHER" id="PTHR43649">
    <property type="entry name" value="ARABINOSE-BINDING PROTEIN-RELATED"/>
    <property type="match status" value="1"/>
</dbReference>
<dbReference type="Proteomes" id="UP000237381">
    <property type="component" value="Unassembled WGS sequence"/>
</dbReference>
<feature type="chain" id="PRO_5015485475" evidence="3">
    <location>
        <begin position="39"/>
        <end position="437"/>
    </location>
</feature>
<organism evidence="4 5">
    <name type="scientific">Paraburkholderia eburnea</name>
    <dbReference type="NCBI Taxonomy" id="1189126"/>
    <lineage>
        <taxon>Bacteria</taxon>
        <taxon>Pseudomonadati</taxon>
        <taxon>Pseudomonadota</taxon>
        <taxon>Betaproteobacteria</taxon>
        <taxon>Burkholderiales</taxon>
        <taxon>Burkholderiaceae</taxon>
        <taxon>Paraburkholderia</taxon>
    </lineage>
</organism>
<dbReference type="AlphaFoldDB" id="A0A2S4LW79"/>
<dbReference type="InterPro" id="IPR050490">
    <property type="entry name" value="Bact_solute-bd_prot1"/>
</dbReference>
<gene>
    <name evidence="4" type="ORF">B0G62_12224</name>
</gene>
<comment type="subcellular location">
    <subcellularLocation>
        <location evidence="1">Periplasm</location>
    </subcellularLocation>
</comment>
<dbReference type="InterPro" id="IPR006059">
    <property type="entry name" value="SBP"/>
</dbReference>
<dbReference type="GO" id="GO:0042597">
    <property type="term" value="C:periplasmic space"/>
    <property type="evidence" value="ECO:0007669"/>
    <property type="project" value="UniProtKB-SubCell"/>
</dbReference>
<reference evidence="4 5" key="1">
    <citation type="submission" date="2018-01" db="EMBL/GenBank/DDBJ databases">
        <title>Genomic Encyclopedia of Type Strains, Phase III (KMG-III): the genomes of soil and plant-associated and newly described type strains.</title>
        <authorList>
            <person name="Whitman W."/>
        </authorList>
    </citation>
    <scope>NUCLEOTIDE SEQUENCE [LARGE SCALE GENOMIC DNA]</scope>
    <source>
        <strain evidence="4 5">JCM 18070</strain>
    </source>
</reference>
<dbReference type="OrthoDB" id="8858741at2"/>
<keyword evidence="5" id="KW-1185">Reference proteome</keyword>
<evidence type="ECO:0000313" key="5">
    <source>
        <dbReference type="Proteomes" id="UP000237381"/>
    </source>
</evidence>
<keyword evidence="3" id="KW-0732">Signal</keyword>
<protein>
    <submittedName>
        <fullName evidence="4">Carbohydrate ABC transporter substrate-binding protein (CUT1 family)</fullName>
    </submittedName>
</protein>
<dbReference type="Pfam" id="PF01547">
    <property type="entry name" value="SBP_bac_1"/>
    <property type="match status" value="1"/>
</dbReference>
<evidence type="ECO:0000256" key="1">
    <source>
        <dbReference type="ARBA" id="ARBA00004418"/>
    </source>
</evidence>
<sequence length="437" mass="47099">MAYTVVTKTIGRAARFAPLFAPLFAALAAAGISNVAQAQDAKIITTWDQQTNATSSKILRDASDRFEQKNPGYKVENSHILNDAYKTKLKVAFGAGQPPCVFESWGGGPLNEYVKAGQIADLTPYLQKDAAYRERFLPASWKAVTFDGKTYGVAAENASAAVIFYNKDLFRQYGLTPPATWDQLMHVVKVLTSHGVAPFALANKNKWTGSMYYMYLVDRIGGPDVVRGAVEGGGKGFGDPAFVEAGKYIQDLVKAGAFAQGYNGLDYDVGASRRLLYSGRAAMELMGGWEASTIANENPAFSAKLDFFPFPSVPGGKGDPRDVIGTVGDGFLSISSACKYPDAAFKLIQSLTDDTAMHARVGDRKIPPVNNVSLDDPFLKRLQSLIVQAPNVQLWYDQALPPRLGELHKDTTQALFGLSVTPQAAAQQMQDAAKAGG</sequence>
<name>A0A2S4LW79_9BURK</name>
<proteinExistence type="inferred from homology"/>
<evidence type="ECO:0000313" key="4">
    <source>
        <dbReference type="EMBL" id="POR46708.1"/>
    </source>
</evidence>
<comment type="caution">
    <text evidence="4">The sequence shown here is derived from an EMBL/GenBank/DDBJ whole genome shotgun (WGS) entry which is preliminary data.</text>
</comment>
<comment type="similarity">
    <text evidence="2">Belongs to the bacterial solute-binding protein 1 family.</text>
</comment>
<dbReference type="RefSeq" id="WP_103707151.1">
    <property type="nucleotide sequence ID" value="NZ_PQGA01000022.1"/>
</dbReference>
<dbReference type="SUPFAM" id="SSF53850">
    <property type="entry name" value="Periplasmic binding protein-like II"/>
    <property type="match status" value="1"/>
</dbReference>